<dbReference type="Proteomes" id="UP000076761">
    <property type="component" value="Unassembled WGS sequence"/>
</dbReference>
<gene>
    <name evidence="1" type="ORF">NEOLEDRAFT_1027881</name>
</gene>
<organism evidence="1 2">
    <name type="scientific">Neolentinus lepideus HHB14362 ss-1</name>
    <dbReference type="NCBI Taxonomy" id="1314782"/>
    <lineage>
        <taxon>Eukaryota</taxon>
        <taxon>Fungi</taxon>
        <taxon>Dikarya</taxon>
        <taxon>Basidiomycota</taxon>
        <taxon>Agaricomycotina</taxon>
        <taxon>Agaricomycetes</taxon>
        <taxon>Gloeophyllales</taxon>
        <taxon>Gloeophyllaceae</taxon>
        <taxon>Neolentinus</taxon>
    </lineage>
</organism>
<dbReference type="InParanoid" id="A0A165L6W4"/>
<dbReference type="EMBL" id="KV425813">
    <property type="protein sequence ID" value="KZT16712.1"/>
    <property type="molecule type" value="Genomic_DNA"/>
</dbReference>
<dbReference type="AlphaFoldDB" id="A0A165L6W4"/>
<keyword evidence="2" id="KW-1185">Reference proteome</keyword>
<name>A0A165L6W4_9AGAM</name>
<feature type="non-terminal residue" evidence="1">
    <location>
        <position position="1"/>
    </location>
</feature>
<feature type="non-terminal residue" evidence="1">
    <location>
        <position position="162"/>
    </location>
</feature>
<dbReference type="OrthoDB" id="2676448at2759"/>
<proteinExistence type="predicted"/>
<protein>
    <submittedName>
        <fullName evidence="1">Uncharacterized protein</fullName>
    </submittedName>
</protein>
<dbReference type="STRING" id="1314782.A0A165L6W4"/>
<accession>A0A165L6W4</accession>
<evidence type="ECO:0000313" key="1">
    <source>
        <dbReference type="EMBL" id="KZT16712.1"/>
    </source>
</evidence>
<reference evidence="1 2" key="1">
    <citation type="journal article" date="2016" name="Mol. Biol. Evol.">
        <title>Comparative Genomics of Early-Diverging Mushroom-Forming Fungi Provides Insights into the Origins of Lignocellulose Decay Capabilities.</title>
        <authorList>
            <person name="Nagy L.G."/>
            <person name="Riley R."/>
            <person name="Tritt A."/>
            <person name="Adam C."/>
            <person name="Daum C."/>
            <person name="Floudas D."/>
            <person name="Sun H."/>
            <person name="Yadav J.S."/>
            <person name="Pangilinan J."/>
            <person name="Larsson K.H."/>
            <person name="Matsuura K."/>
            <person name="Barry K."/>
            <person name="Labutti K."/>
            <person name="Kuo R."/>
            <person name="Ohm R.A."/>
            <person name="Bhattacharya S.S."/>
            <person name="Shirouzu T."/>
            <person name="Yoshinaga Y."/>
            <person name="Martin F.M."/>
            <person name="Grigoriev I.V."/>
            <person name="Hibbett D.S."/>
        </authorList>
    </citation>
    <scope>NUCLEOTIDE SEQUENCE [LARGE SCALE GENOMIC DNA]</scope>
    <source>
        <strain evidence="1 2">HHB14362 ss-1</strain>
    </source>
</reference>
<evidence type="ECO:0000313" key="2">
    <source>
        <dbReference type="Proteomes" id="UP000076761"/>
    </source>
</evidence>
<sequence>KYKNALDELERLVVQWLFELSKLNMSGTGYKLWQQVTKALQRRSTAIQNALKKYNALARVHTPPRPQLSWNEIVEYTFLGEFELLRHSRTDIRDAAWAQPAQREVTLKVLRLERAREEIQRLDIEAQRLRTFIWDEISTMNKCLTDLDMTDSGLAAEVRKHW</sequence>